<dbReference type="Gene3D" id="1.20.1250.20">
    <property type="entry name" value="MFS general substrate transporter like domains"/>
    <property type="match status" value="2"/>
</dbReference>
<dbReference type="InterPro" id="IPR050189">
    <property type="entry name" value="MFS_Efflux_Transporters"/>
</dbReference>
<evidence type="ECO:0000256" key="1">
    <source>
        <dbReference type="ARBA" id="ARBA00004651"/>
    </source>
</evidence>
<protein>
    <submittedName>
        <fullName evidence="9">MFS transporter</fullName>
    </submittedName>
</protein>
<feature type="transmembrane region" description="Helical" evidence="7">
    <location>
        <begin position="385"/>
        <end position="406"/>
    </location>
</feature>
<gene>
    <name evidence="9" type="ORF">PSQ40_03975</name>
</gene>
<keyword evidence="4 7" id="KW-1133">Transmembrane helix</keyword>
<evidence type="ECO:0000256" key="4">
    <source>
        <dbReference type="ARBA" id="ARBA00022989"/>
    </source>
</evidence>
<reference evidence="9 10" key="1">
    <citation type="submission" date="2023-02" db="EMBL/GenBank/DDBJ databases">
        <title>Bacterial whole genomic sequence of Curvibacter sp. HBC61.</title>
        <authorList>
            <person name="Le V."/>
            <person name="Ko S.-R."/>
            <person name="Ahn C.-Y."/>
            <person name="Oh H.-M."/>
        </authorList>
    </citation>
    <scope>NUCLEOTIDE SEQUENCE [LARGE SCALE GENOMIC DNA]</scope>
    <source>
        <strain evidence="9 10">HBC61</strain>
    </source>
</reference>
<feature type="domain" description="Major facilitator superfamily (MFS) profile" evidence="8">
    <location>
        <begin position="56"/>
        <end position="445"/>
    </location>
</feature>
<feature type="region of interest" description="Disordered" evidence="6">
    <location>
        <begin position="1"/>
        <end position="46"/>
    </location>
</feature>
<dbReference type="EMBL" id="JAQSIP010000002">
    <property type="protein sequence ID" value="MDD0837724.1"/>
    <property type="molecule type" value="Genomic_DNA"/>
</dbReference>
<comment type="subcellular location">
    <subcellularLocation>
        <location evidence="1">Cell membrane</location>
        <topology evidence="1">Multi-pass membrane protein</topology>
    </subcellularLocation>
</comment>
<feature type="compositionally biased region" description="Low complexity" evidence="6">
    <location>
        <begin position="11"/>
        <end position="38"/>
    </location>
</feature>
<accession>A0ABT5MUJ2</accession>
<dbReference type="InterPro" id="IPR011701">
    <property type="entry name" value="MFS"/>
</dbReference>
<keyword evidence="3 7" id="KW-0812">Transmembrane</keyword>
<keyword evidence="2" id="KW-1003">Cell membrane</keyword>
<dbReference type="InterPro" id="IPR020846">
    <property type="entry name" value="MFS_dom"/>
</dbReference>
<evidence type="ECO:0000259" key="8">
    <source>
        <dbReference type="PROSITE" id="PS50850"/>
    </source>
</evidence>
<dbReference type="CDD" id="cd06174">
    <property type="entry name" value="MFS"/>
    <property type="match status" value="1"/>
</dbReference>
<feature type="transmembrane region" description="Helical" evidence="7">
    <location>
        <begin position="51"/>
        <end position="70"/>
    </location>
</feature>
<keyword evidence="10" id="KW-1185">Reference proteome</keyword>
<evidence type="ECO:0000256" key="2">
    <source>
        <dbReference type="ARBA" id="ARBA00022475"/>
    </source>
</evidence>
<evidence type="ECO:0000313" key="9">
    <source>
        <dbReference type="EMBL" id="MDD0837724.1"/>
    </source>
</evidence>
<feature type="transmembrane region" description="Helical" evidence="7">
    <location>
        <begin position="354"/>
        <end position="373"/>
    </location>
</feature>
<feature type="transmembrane region" description="Helical" evidence="7">
    <location>
        <begin position="177"/>
        <end position="203"/>
    </location>
</feature>
<evidence type="ECO:0000256" key="5">
    <source>
        <dbReference type="ARBA" id="ARBA00023136"/>
    </source>
</evidence>
<feature type="transmembrane region" description="Helical" evidence="7">
    <location>
        <begin position="257"/>
        <end position="277"/>
    </location>
</feature>
<dbReference type="RefSeq" id="WP_273948982.1">
    <property type="nucleotide sequence ID" value="NZ_JAQSIP010000002.1"/>
</dbReference>
<dbReference type="InterPro" id="IPR036259">
    <property type="entry name" value="MFS_trans_sf"/>
</dbReference>
<name>A0ABT5MUJ2_9BURK</name>
<sequence length="448" mass="46934">MPSPKPPHHPPASASPGQRPDAALSAGPSEAPSEAAAEPAPPGPSAPQGTGWLWATLLALCLGFIISQAFRTVAAMMAAPLQQTLGLSASQLGLFAATFHLAFGGLQIFMGVGIDLYGIRRTLLCAWPLTVAGALLSASATGYASLLLGQTLVGAGCAPAFLACTVFIARQFPAARFAALSGLIMGLGGLGLLLTGTPLAWLIELSSWRVGFGVLAAGSALAWLAVWIWVREAPQTGPRPEDSVLQALRSMGPLLRLPHTAGILALAAVNYAAFITLRGLWLGPLLMDRHGFTLVQSGHVALAVSVIGLLGPPLFGRLPVQGAQRRRWILRFTLGLSALFAVCGLSPLASLTVLASLVIGFLCGFIVLQYADVRAAYAPEQTGRAMALYTMAMFLGIALMQWVTGWSATWAQAHGWEVYQAVNLTVLLMLLIGALLFRMLPAPDAARH</sequence>
<feature type="transmembrane region" description="Helical" evidence="7">
    <location>
        <begin position="152"/>
        <end position="170"/>
    </location>
</feature>
<dbReference type="PANTHER" id="PTHR43124">
    <property type="entry name" value="PURINE EFFLUX PUMP PBUE"/>
    <property type="match status" value="1"/>
</dbReference>
<comment type="caution">
    <text evidence="9">The sequence shown here is derived from an EMBL/GenBank/DDBJ whole genome shotgun (WGS) entry which is preliminary data.</text>
</comment>
<organism evidence="9 10">
    <name type="scientific">Curvibacter cyanobacteriorum</name>
    <dbReference type="NCBI Taxonomy" id="3026422"/>
    <lineage>
        <taxon>Bacteria</taxon>
        <taxon>Pseudomonadati</taxon>
        <taxon>Pseudomonadota</taxon>
        <taxon>Betaproteobacteria</taxon>
        <taxon>Burkholderiales</taxon>
        <taxon>Comamonadaceae</taxon>
        <taxon>Curvibacter</taxon>
    </lineage>
</organism>
<dbReference type="Pfam" id="PF07690">
    <property type="entry name" value="MFS_1"/>
    <property type="match status" value="1"/>
</dbReference>
<feature type="transmembrane region" description="Helical" evidence="7">
    <location>
        <begin position="90"/>
        <end position="112"/>
    </location>
</feature>
<keyword evidence="5 7" id="KW-0472">Membrane</keyword>
<evidence type="ECO:0000256" key="6">
    <source>
        <dbReference type="SAM" id="MobiDB-lite"/>
    </source>
</evidence>
<dbReference type="Proteomes" id="UP001528673">
    <property type="component" value="Unassembled WGS sequence"/>
</dbReference>
<evidence type="ECO:0000256" key="7">
    <source>
        <dbReference type="SAM" id="Phobius"/>
    </source>
</evidence>
<evidence type="ECO:0000256" key="3">
    <source>
        <dbReference type="ARBA" id="ARBA00022692"/>
    </source>
</evidence>
<dbReference type="PROSITE" id="PS50850">
    <property type="entry name" value="MFS"/>
    <property type="match status" value="1"/>
</dbReference>
<feature type="transmembrane region" description="Helical" evidence="7">
    <location>
        <begin position="418"/>
        <end position="437"/>
    </location>
</feature>
<evidence type="ECO:0000313" key="10">
    <source>
        <dbReference type="Proteomes" id="UP001528673"/>
    </source>
</evidence>
<dbReference type="PANTHER" id="PTHR43124:SF3">
    <property type="entry name" value="CHLORAMPHENICOL EFFLUX PUMP RV0191"/>
    <property type="match status" value="1"/>
</dbReference>
<feature type="transmembrane region" description="Helical" evidence="7">
    <location>
        <begin position="209"/>
        <end position="230"/>
    </location>
</feature>
<dbReference type="SUPFAM" id="SSF103473">
    <property type="entry name" value="MFS general substrate transporter"/>
    <property type="match status" value="1"/>
</dbReference>
<feature type="transmembrane region" description="Helical" evidence="7">
    <location>
        <begin position="297"/>
        <end position="316"/>
    </location>
</feature>
<feature type="transmembrane region" description="Helical" evidence="7">
    <location>
        <begin position="328"/>
        <end position="348"/>
    </location>
</feature>
<proteinExistence type="predicted"/>